<evidence type="ECO:0000256" key="1">
    <source>
        <dbReference type="ARBA" id="ARBA00022723"/>
    </source>
</evidence>
<name>A0A3B4FSG4_9CICH</name>
<dbReference type="AlphaFoldDB" id="A0A3B4FSG4"/>
<evidence type="ECO:0000259" key="6">
    <source>
        <dbReference type="PROSITE" id="PS50950"/>
    </source>
</evidence>
<evidence type="ECO:0000256" key="2">
    <source>
        <dbReference type="ARBA" id="ARBA00022771"/>
    </source>
</evidence>
<organism evidence="7">
    <name type="scientific">Pundamilia nyererei</name>
    <dbReference type="NCBI Taxonomy" id="303518"/>
    <lineage>
        <taxon>Eukaryota</taxon>
        <taxon>Metazoa</taxon>
        <taxon>Chordata</taxon>
        <taxon>Craniata</taxon>
        <taxon>Vertebrata</taxon>
        <taxon>Euteleostomi</taxon>
        <taxon>Actinopterygii</taxon>
        <taxon>Neopterygii</taxon>
        <taxon>Teleostei</taxon>
        <taxon>Neoteleostei</taxon>
        <taxon>Acanthomorphata</taxon>
        <taxon>Ovalentaria</taxon>
        <taxon>Cichlomorphae</taxon>
        <taxon>Cichliformes</taxon>
        <taxon>Cichlidae</taxon>
        <taxon>African cichlids</taxon>
        <taxon>Pseudocrenilabrinae</taxon>
        <taxon>Haplochromini</taxon>
        <taxon>Pundamilia</taxon>
    </lineage>
</organism>
<evidence type="ECO:0000313" key="7">
    <source>
        <dbReference type="Ensembl" id="ENSPNYP00000013560.1"/>
    </source>
</evidence>
<feature type="domain" description="THAP-type" evidence="6">
    <location>
        <begin position="1"/>
        <end position="90"/>
    </location>
</feature>
<keyword evidence="2 5" id="KW-0863">Zinc-finger</keyword>
<keyword evidence="3" id="KW-0862">Zinc</keyword>
<dbReference type="Ensembl" id="ENSPNYT00000013892.1">
    <property type="protein sequence ID" value="ENSPNYP00000013560.1"/>
    <property type="gene ID" value="ENSPNYG00000010271.1"/>
</dbReference>
<evidence type="ECO:0000256" key="3">
    <source>
        <dbReference type="ARBA" id="ARBA00022833"/>
    </source>
</evidence>
<dbReference type="GeneTree" id="ENSGT00940000176877"/>
<dbReference type="InterPro" id="IPR006612">
    <property type="entry name" value="THAP_Znf"/>
</dbReference>
<evidence type="ECO:0000256" key="4">
    <source>
        <dbReference type="ARBA" id="ARBA00023125"/>
    </source>
</evidence>
<keyword evidence="1" id="KW-0479">Metal-binding</keyword>
<keyword evidence="4 5" id="KW-0238">DNA-binding</keyword>
<dbReference type="PROSITE" id="PS50950">
    <property type="entry name" value="ZF_THAP"/>
    <property type="match status" value="1"/>
</dbReference>
<dbReference type="SUPFAM" id="SSF57716">
    <property type="entry name" value="Glucocorticoid receptor-like (DNA-binding domain)"/>
    <property type="match status" value="1"/>
</dbReference>
<reference evidence="7" key="1">
    <citation type="submission" date="2023-09" db="UniProtKB">
        <authorList>
            <consortium name="Ensembl"/>
        </authorList>
    </citation>
    <scope>IDENTIFICATION</scope>
</reference>
<accession>A0A3B4FSG4</accession>
<protein>
    <recommendedName>
        <fullName evidence="6">THAP-type domain-containing protein</fullName>
    </recommendedName>
</protein>
<dbReference type="GO" id="GO:0003677">
    <property type="term" value="F:DNA binding"/>
    <property type="evidence" value="ECO:0007669"/>
    <property type="project" value="UniProtKB-UniRule"/>
</dbReference>
<evidence type="ECO:0000256" key="5">
    <source>
        <dbReference type="PROSITE-ProRule" id="PRU00309"/>
    </source>
</evidence>
<dbReference type="GO" id="GO:0008270">
    <property type="term" value="F:zinc ion binding"/>
    <property type="evidence" value="ECO:0007669"/>
    <property type="project" value="UniProtKB-KW"/>
</dbReference>
<proteinExistence type="predicted"/>
<dbReference type="Pfam" id="PF05485">
    <property type="entry name" value="THAP"/>
    <property type="match status" value="1"/>
</dbReference>
<sequence length="90" mass="10760">MVRTCCVVGCNVRSHDREGKKLENGLSFHCFPSWRQREGSHVSDITKRQAWIAAVRRMDRSDITYWYRSDTDVNFWIGYRRKIKKCNPIH</sequence>